<gene>
    <name evidence="1" type="ORF">FOZ61_005973</name>
</gene>
<dbReference type="EMBL" id="JABAHT010000330">
    <property type="protein sequence ID" value="KAF4657943.1"/>
    <property type="molecule type" value="Genomic_DNA"/>
</dbReference>
<name>A0A7J6LFI2_PEROL</name>
<dbReference type="AlphaFoldDB" id="A0A7J6LFI2"/>
<proteinExistence type="predicted"/>
<evidence type="ECO:0000313" key="2">
    <source>
        <dbReference type="Proteomes" id="UP000570595"/>
    </source>
</evidence>
<accession>A0A7J6LFI2</accession>
<protein>
    <submittedName>
        <fullName evidence="1">Uncharacterized protein</fullName>
    </submittedName>
</protein>
<organism evidence="1 2">
    <name type="scientific">Perkinsus olseni</name>
    <name type="common">Perkinsus atlanticus</name>
    <dbReference type="NCBI Taxonomy" id="32597"/>
    <lineage>
        <taxon>Eukaryota</taxon>
        <taxon>Sar</taxon>
        <taxon>Alveolata</taxon>
        <taxon>Perkinsozoa</taxon>
        <taxon>Perkinsea</taxon>
        <taxon>Perkinsida</taxon>
        <taxon>Perkinsidae</taxon>
        <taxon>Perkinsus</taxon>
    </lineage>
</organism>
<sequence>MGDAVARALSKQQKTLKRMGFDPARPGDGVIRNKLGMPVMEKGMRVAFPGIRLFNPILNTTNAKWEQDGIEVVLGDLSRLVGVQG</sequence>
<dbReference type="OrthoDB" id="10503743at2759"/>
<reference evidence="1 2" key="1">
    <citation type="submission" date="2020-04" db="EMBL/GenBank/DDBJ databases">
        <title>Perkinsus olseni comparative genomics.</title>
        <authorList>
            <person name="Bogema D.R."/>
        </authorList>
    </citation>
    <scope>NUCLEOTIDE SEQUENCE [LARGE SCALE GENOMIC DNA]</scope>
    <source>
        <strain evidence="1">ATCC PRA-179</strain>
    </source>
</reference>
<dbReference type="Proteomes" id="UP000570595">
    <property type="component" value="Unassembled WGS sequence"/>
</dbReference>
<comment type="caution">
    <text evidence="1">The sequence shown here is derived from an EMBL/GenBank/DDBJ whole genome shotgun (WGS) entry which is preliminary data.</text>
</comment>
<evidence type="ECO:0000313" key="1">
    <source>
        <dbReference type="EMBL" id="KAF4657943.1"/>
    </source>
</evidence>